<protein>
    <recommendedName>
        <fullName evidence="3">Asp/Glu/hydantoin racemase</fullName>
    </recommendedName>
</protein>
<sequence length="288" mass="31287">MMLNAEYASWRDPTLNSELTESSHLVSSADCSSATGAFYCATMRVVRLGVLVPSSNTAAEPLTYAIVSSIQSKDVSISVHFSRFRVTTIDISSEANAQFEMLPILIAARLLADAKVDVIGWSGTSAGWLGFDHDQKLCAAIEAETGIKATTSVLSLNSILRSLGVISFGLVTPYRKELNDLIRDNYAAIGVDINATWDRHLGLTDNNDIANVDDATLDRMVMDVASNGANVLSTFCTNLRAAQRVEYWEQSSSVIVLDTVASVVWGMLKIVGVDTRLVKGWGYMFEVE</sequence>
<dbReference type="AlphaFoldDB" id="A0A0D2FBW1"/>
<evidence type="ECO:0000313" key="2">
    <source>
        <dbReference type="Proteomes" id="UP000054266"/>
    </source>
</evidence>
<dbReference type="HOGENOM" id="CLU_068086_1_0_1"/>
<evidence type="ECO:0008006" key="3">
    <source>
        <dbReference type="Google" id="ProtNLM"/>
    </source>
</evidence>
<dbReference type="Pfam" id="PF17645">
    <property type="entry name" value="Amdase"/>
    <property type="match status" value="1"/>
</dbReference>
<dbReference type="InterPro" id="IPR053714">
    <property type="entry name" value="Iso_Racemase_Enz_sf"/>
</dbReference>
<dbReference type="PANTHER" id="PTHR40267:SF1">
    <property type="entry name" value="BLR3294 PROTEIN"/>
    <property type="match status" value="1"/>
</dbReference>
<proteinExistence type="predicted"/>
<dbReference type="PIRSF" id="PIRSF015736">
    <property type="entry name" value="MI"/>
    <property type="match status" value="1"/>
</dbReference>
<name>A0A0D2FBW1_9EURO</name>
<dbReference type="Gene3D" id="3.40.50.12500">
    <property type="match status" value="1"/>
</dbReference>
<gene>
    <name evidence="1" type="ORF">PV04_07731</name>
</gene>
<dbReference type="PANTHER" id="PTHR40267">
    <property type="entry name" value="BLR3294 PROTEIN"/>
    <property type="match status" value="1"/>
</dbReference>
<organism evidence="1 2">
    <name type="scientific">Phialophora macrospora</name>
    <dbReference type="NCBI Taxonomy" id="1851006"/>
    <lineage>
        <taxon>Eukaryota</taxon>
        <taxon>Fungi</taxon>
        <taxon>Dikarya</taxon>
        <taxon>Ascomycota</taxon>
        <taxon>Pezizomycotina</taxon>
        <taxon>Eurotiomycetes</taxon>
        <taxon>Chaetothyriomycetidae</taxon>
        <taxon>Chaetothyriales</taxon>
        <taxon>Herpotrichiellaceae</taxon>
        <taxon>Phialophora</taxon>
    </lineage>
</organism>
<accession>A0A0D2FBW1</accession>
<reference evidence="1 2" key="1">
    <citation type="submission" date="2015-01" db="EMBL/GenBank/DDBJ databases">
        <title>The Genome Sequence of Capronia semiimmersa CBS27337.</title>
        <authorList>
            <consortium name="The Broad Institute Genomics Platform"/>
            <person name="Cuomo C."/>
            <person name="de Hoog S."/>
            <person name="Gorbushina A."/>
            <person name="Stielow B."/>
            <person name="Teixiera M."/>
            <person name="Abouelleil A."/>
            <person name="Chapman S.B."/>
            <person name="Priest M."/>
            <person name="Young S.K."/>
            <person name="Wortman J."/>
            <person name="Nusbaum C."/>
            <person name="Birren B."/>
        </authorList>
    </citation>
    <scope>NUCLEOTIDE SEQUENCE [LARGE SCALE GENOMIC DNA]</scope>
    <source>
        <strain evidence="1 2">CBS 27337</strain>
    </source>
</reference>
<dbReference type="EMBL" id="KN846960">
    <property type="protein sequence ID" value="KIW65473.1"/>
    <property type="molecule type" value="Genomic_DNA"/>
</dbReference>
<dbReference type="InterPro" id="IPR026286">
    <property type="entry name" value="MaiA/AMDase"/>
</dbReference>
<dbReference type="Proteomes" id="UP000054266">
    <property type="component" value="Unassembled WGS sequence"/>
</dbReference>
<evidence type="ECO:0000313" key="1">
    <source>
        <dbReference type="EMBL" id="KIW65473.1"/>
    </source>
</evidence>
<dbReference type="STRING" id="5601.A0A0D2FBW1"/>
<keyword evidence="2" id="KW-1185">Reference proteome</keyword>